<accession>A0A2A4MHL5</accession>
<organism evidence="15 16">
    <name type="scientific">SAR86 cluster bacterium</name>
    <dbReference type="NCBI Taxonomy" id="2030880"/>
    <lineage>
        <taxon>Bacteria</taxon>
        <taxon>Pseudomonadati</taxon>
        <taxon>Pseudomonadota</taxon>
        <taxon>Gammaproteobacteria</taxon>
        <taxon>SAR86 cluster</taxon>
    </lineage>
</organism>
<keyword evidence="7 11" id="KW-0408">Iron</keyword>
<keyword evidence="3 11" id="KW-0489">Methyltransferase</keyword>
<name>A0A2A4MHL5_9GAMM</name>
<reference evidence="16" key="1">
    <citation type="submission" date="2017-08" db="EMBL/GenBank/DDBJ databases">
        <title>A dynamic microbial community with high functional redundancy inhabits the cold, oxic subseafloor aquifer.</title>
        <authorList>
            <person name="Tully B.J."/>
            <person name="Wheat C.G."/>
            <person name="Glazer B.T."/>
            <person name="Huber J.A."/>
        </authorList>
    </citation>
    <scope>NUCLEOTIDE SEQUENCE [LARGE SCALE GENOMIC DNA]</scope>
</reference>
<dbReference type="InterPro" id="IPR010280">
    <property type="entry name" value="U5_MeTrfase_fam"/>
</dbReference>
<feature type="binding site" evidence="11">
    <location>
        <position position="362"/>
    </location>
    <ligand>
        <name>S-adenosyl-L-methionine</name>
        <dbReference type="ChEBI" id="CHEBI:59789"/>
    </ligand>
</feature>
<evidence type="ECO:0000256" key="4">
    <source>
        <dbReference type="ARBA" id="ARBA00022679"/>
    </source>
</evidence>
<dbReference type="Pfam" id="PF05958">
    <property type="entry name" value="tRNA_U5-meth_tr"/>
    <property type="match status" value="1"/>
</dbReference>
<dbReference type="GO" id="GO:0005506">
    <property type="term" value="F:iron ion binding"/>
    <property type="evidence" value="ECO:0007669"/>
    <property type="project" value="UniProtKB-UniRule"/>
</dbReference>
<dbReference type="EMBL" id="NVQR01000122">
    <property type="protein sequence ID" value="PCH59348.1"/>
    <property type="molecule type" value="Genomic_DNA"/>
</dbReference>
<keyword evidence="6 11" id="KW-0479">Metal-binding</keyword>
<feature type="active site" description="Nucleophile" evidence="11 12">
    <location>
        <position position="409"/>
    </location>
</feature>
<dbReference type="InterPro" id="IPR002792">
    <property type="entry name" value="TRAM_dom"/>
</dbReference>
<dbReference type="PANTHER" id="PTHR11061:SF49">
    <property type="entry name" value="23S RRNA (URACIL(1939)-C(5))-METHYLTRANSFERASE RLMD"/>
    <property type="match status" value="1"/>
</dbReference>
<dbReference type="HAMAP" id="MF_01010">
    <property type="entry name" value="23SrRNA_methyltr_RlmD"/>
    <property type="match status" value="1"/>
</dbReference>
<evidence type="ECO:0000256" key="10">
    <source>
        <dbReference type="ARBA" id="ARBA00059995"/>
    </source>
</evidence>
<gene>
    <name evidence="11" type="primary">rlmD</name>
    <name evidence="15" type="ORF">COC19_07205</name>
</gene>
<dbReference type="GO" id="GO:0051539">
    <property type="term" value="F:4 iron, 4 sulfur cluster binding"/>
    <property type="evidence" value="ECO:0007669"/>
    <property type="project" value="UniProtKB-KW"/>
</dbReference>
<dbReference type="Gene3D" id="2.40.50.140">
    <property type="entry name" value="Nucleic acid-binding proteins"/>
    <property type="match status" value="1"/>
</dbReference>
<dbReference type="GO" id="GO:0003723">
    <property type="term" value="F:RNA binding"/>
    <property type="evidence" value="ECO:0007669"/>
    <property type="project" value="InterPro"/>
</dbReference>
<dbReference type="PANTHER" id="PTHR11061">
    <property type="entry name" value="RNA M5U METHYLTRANSFERASE"/>
    <property type="match status" value="1"/>
</dbReference>
<evidence type="ECO:0000256" key="8">
    <source>
        <dbReference type="ARBA" id="ARBA00023014"/>
    </source>
</evidence>
<dbReference type="PROSITE" id="PS01230">
    <property type="entry name" value="TRMA_1"/>
    <property type="match status" value="1"/>
</dbReference>
<feature type="binding site" evidence="11">
    <location>
        <position position="80"/>
    </location>
    <ligand>
        <name>[4Fe-4S] cluster</name>
        <dbReference type="ChEBI" id="CHEBI:49883"/>
    </ligand>
</feature>
<feature type="binding site" evidence="11">
    <location>
        <position position="170"/>
    </location>
    <ligand>
        <name>[4Fe-4S] cluster</name>
        <dbReference type="ChEBI" id="CHEBI:49883"/>
    </ligand>
</feature>
<evidence type="ECO:0000256" key="1">
    <source>
        <dbReference type="ARBA" id="ARBA00022485"/>
    </source>
</evidence>
<dbReference type="Proteomes" id="UP000218172">
    <property type="component" value="Unassembled WGS sequence"/>
</dbReference>
<evidence type="ECO:0000256" key="7">
    <source>
        <dbReference type="ARBA" id="ARBA00023004"/>
    </source>
</evidence>
<evidence type="ECO:0000313" key="16">
    <source>
        <dbReference type="Proteomes" id="UP000218172"/>
    </source>
</evidence>
<keyword evidence="2 11" id="KW-0698">rRNA processing</keyword>
<dbReference type="Gene3D" id="3.40.50.150">
    <property type="entry name" value="Vaccinia Virus protein VP39"/>
    <property type="match status" value="1"/>
</dbReference>
<feature type="domain" description="TRAM" evidence="14">
    <location>
        <begin position="16"/>
        <end position="49"/>
    </location>
</feature>
<dbReference type="Pfam" id="PF01938">
    <property type="entry name" value="TRAM"/>
    <property type="match status" value="1"/>
</dbReference>
<dbReference type="InterPro" id="IPR012340">
    <property type="entry name" value="NA-bd_OB-fold"/>
</dbReference>
<dbReference type="CDD" id="cd02440">
    <property type="entry name" value="AdoMet_MTases"/>
    <property type="match status" value="1"/>
</dbReference>
<comment type="function">
    <text evidence="10 11">Catalyzes the formation of 5-methyl-uridine at position 1939 (m5U1939) in 23S rRNA.</text>
</comment>
<keyword evidence="5 11" id="KW-0949">S-adenosyl-L-methionine</keyword>
<dbReference type="NCBIfam" id="NF009639">
    <property type="entry name" value="PRK13168.1"/>
    <property type="match status" value="1"/>
</dbReference>
<dbReference type="FunFam" id="3.40.50.150:FF:000009">
    <property type="entry name" value="23S rRNA (Uracil(1939)-C(5))-methyltransferase RlmD"/>
    <property type="match status" value="1"/>
</dbReference>
<dbReference type="InterPro" id="IPR029063">
    <property type="entry name" value="SAM-dependent_MTases_sf"/>
</dbReference>
<feature type="binding site" evidence="11">
    <location>
        <position position="86"/>
    </location>
    <ligand>
        <name>[4Fe-4S] cluster</name>
        <dbReference type="ChEBI" id="CHEBI:49883"/>
    </ligand>
</feature>
<evidence type="ECO:0000256" key="3">
    <source>
        <dbReference type="ARBA" id="ARBA00022603"/>
    </source>
</evidence>
<feature type="binding site" evidence="11 12">
    <location>
        <position position="335"/>
    </location>
    <ligand>
        <name>S-adenosyl-L-methionine</name>
        <dbReference type="ChEBI" id="CHEBI:59789"/>
    </ligand>
</feature>
<evidence type="ECO:0000313" key="15">
    <source>
        <dbReference type="EMBL" id="PCH59348.1"/>
    </source>
</evidence>
<evidence type="ECO:0000256" key="13">
    <source>
        <dbReference type="PROSITE-ProRule" id="PRU10015"/>
    </source>
</evidence>
<dbReference type="AlphaFoldDB" id="A0A2A4MHL5"/>
<comment type="similarity">
    <text evidence="11">Belongs to the class I-like SAM-binding methyltransferase superfamily. RNA M5U methyltransferase family. RlmD subfamily.</text>
</comment>
<evidence type="ECO:0000256" key="5">
    <source>
        <dbReference type="ARBA" id="ARBA00022691"/>
    </source>
</evidence>
<dbReference type="PROSITE" id="PS01231">
    <property type="entry name" value="TRMA_2"/>
    <property type="match status" value="1"/>
</dbReference>
<feature type="binding site" evidence="11 12">
    <location>
        <position position="383"/>
    </location>
    <ligand>
        <name>S-adenosyl-L-methionine</name>
        <dbReference type="ChEBI" id="CHEBI:59789"/>
    </ligand>
</feature>
<evidence type="ECO:0000256" key="9">
    <source>
        <dbReference type="ARBA" id="ARBA00052756"/>
    </source>
</evidence>
<sequence>MSKRRHKRNKLPTQPIELEIERLSHEGRGIANIEGKIAFVAGALAGEKVMATYVHKRSKFVELATTQVLSPAPDRVEPDCAFATICGGCSLQHMAPQAQIDFKKSVLFEKLEHATGLDKSTIGEIPTLTANAYHYRKKARLAVRYVTKKETALVGFREKNSSFITVMDNCSVLVKEVADLIDPLRVLISGLTSRFHIPQIEVAVGEDDAGKNRVALVIRHLEALSDSDRQALCDFAESHDFELYLQSGGLDTVSKLWPADGKERLQYLLPDYDLVMQFHPMDFTQINGEINRQMIPLAIKLLDLQSDDVVLDLFCGLGNFTLPMARSCKQVVGVEGSGEMVKRGYENAKLNGLTNADFYEANLCDDFTNQLWAQTKYSKILIDPPRSGAIEIIDQLAALKAETIVYISCNPATLARDSARLIECGYSLERSGVMDMFPHTAHVESIAQFNLKPKKK</sequence>
<dbReference type="InterPro" id="IPR030391">
    <property type="entry name" value="MeTrfase_TrmA_CS"/>
</dbReference>
<evidence type="ECO:0000256" key="2">
    <source>
        <dbReference type="ARBA" id="ARBA00022552"/>
    </source>
</evidence>
<feature type="active site" evidence="13">
    <location>
        <position position="409"/>
    </location>
</feature>
<keyword evidence="1 11" id="KW-0004">4Fe-4S</keyword>
<evidence type="ECO:0000256" key="6">
    <source>
        <dbReference type="ARBA" id="ARBA00022723"/>
    </source>
</evidence>
<dbReference type="GO" id="GO:0070041">
    <property type="term" value="F:rRNA (uridine-C5-)-methyltransferase activity"/>
    <property type="evidence" value="ECO:0007669"/>
    <property type="project" value="UniProtKB-UniRule"/>
</dbReference>
<keyword evidence="8 11" id="KW-0411">Iron-sulfur</keyword>
<proteinExistence type="inferred from homology"/>
<evidence type="ECO:0000259" key="14">
    <source>
        <dbReference type="Pfam" id="PF01938"/>
    </source>
</evidence>
<feature type="binding site" evidence="11 12">
    <location>
        <position position="314"/>
    </location>
    <ligand>
        <name>S-adenosyl-L-methionine</name>
        <dbReference type="ChEBI" id="CHEBI:59789"/>
    </ligand>
</feature>
<dbReference type="NCBIfam" id="TIGR00479">
    <property type="entry name" value="rumA"/>
    <property type="match status" value="1"/>
</dbReference>
<comment type="caution">
    <text evidence="15">The sequence shown here is derived from an EMBL/GenBank/DDBJ whole genome shotgun (WGS) entry which is preliminary data.</text>
</comment>
<protein>
    <recommendedName>
        <fullName evidence="11">23S rRNA (uracil(1939)-C(5))-methyltransferase RlmD</fullName>
        <ecNumber evidence="11">2.1.1.190</ecNumber>
    </recommendedName>
    <alternativeName>
        <fullName evidence="11">23S rRNA(m5U1939)-methyltransferase</fullName>
    </alternativeName>
</protein>
<dbReference type="SUPFAM" id="SSF53335">
    <property type="entry name" value="S-adenosyl-L-methionine-dependent methyltransferases"/>
    <property type="match status" value="1"/>
</dbReference>
<evidence type="ECO:0000256" key="11">
    <source>
        <dbReference type="HAMAP-Rule" id="MF_01010"/>
    </source>
</evidence>
<feature type="binding site" evidence="11">
    <location>
        <position position="319"/>
    </location>
    <ligand>
        <name>S-adenosyl-L-methionine</name>
        <dbReference type="ChEBI" id="CHEBI:59789"/>
    </ligand>
</feature>
<evidence type="ECO:0000256" key="12">
    <source>
        <dbReference type="PROSITE-ProRule" id="PRU01024"/>
    </source>
</evidence>
<dbReference type="InterPro" id="IPR030390">
    <property type="entry name" value="MeTrfase_TrmA_AS"/>
</dbReference>
<dbReference type="Gene3D" id="2.40.50.1070">
    <property type="match status" value="1"/>
</dbReference>
<dbReference type="EC" id="2.1.1.190" evidence="11"/>
<comment type="catalytic activity">
    <reaction evidence="9 11">
        <text>uridine(1939) in 23S rRNA + S-adenosyl-L-methionine = 5-methyluridine(1939) in 23S rRNA + S-adenosyl-L-homocysteine + H(+)</text>
        <dbReference type="Rhea" id="RHEA:42908"/>
        <dbReference type="Rhea" id="RHEA-COMP:10278"/>
        <dbReference type="Rhea" id="RHEA-COMP:10279"/>
        <dbReference type="ChEBI" id="CHEBI:15378"/>
        <dbReference type="ChEBI" id="CHEBI:57856"/>
        <dbReference type="ChEBI" id="CHEBI:59789"/>
        <dbReference type="ChEBI" id="CHEBI:65315"/>
        <dbReference type="ChEBI" id="CHEBI:74447"/>
        <dbReference type="EC" id="2.1.1.190"/>
    </reaction>
</comment>
<dbReference type="SUPFAM" id="SSF50249">
    <property type="entry name" value="Nucleic acid-binding proteins"/>
    <property type="match status" value="1"/>
</dbReference>
<keyword evidence="4 11" id="KW-0808">Transferase</keyword>
<feature type="binding site" evidence="11 12">
    <location>
        <position position="285"/>
    </location>
    <ligand>
        <name>S-adenosyl-L-methionine</name>
        <dbReference type="ChEBI" id="CHEBI:59789"/>
    </ligand>
</feature>
<dbReference type="GO" id="GO:0070475">
    <property type="term" value="P:rRNA base methylation"/>
    <property type="evidence" value="ECO:0007669"/>
    <property type="project" value="TreeGrafter"/>
</dbReference>
<dbReference type="InterPro" id="IPR001566">
    <property type="entry name" value="23S_rRNA_MeTrfase_RlmD"/>
</dbReference>
<dbReference type="PROSITE" id="PS51687">
    <property type="entry name" value="SAM_MT_RNA_M5U"/>
    <property type="match status" value="1"/>
</dbReference>
<feature type="binding site" evidence="11">
    <location>
        <position position="89"/>
    </location>
    <ligand>
        <name>[4Fe-4S] cluster</name>
        <dbReference type="ChEBI" id="CHEBI:49883"/>
    </ligand>
</feature>